<proteinExistence type="predicted"/>
<dbReference type="EMBL" id="MTYJ01000047">
    <property type="protein sequence ID" value="OQV18697.1"/>
    <property type="molecule type" value="Genomic_DNA"/>
</dbReference>
<keyword evidence="2" id="KW-1185">Reference proteome</keyword>
<evidence type="ECO:0000313" key="1">
    <source>
        <dbReference type="EMBL" id="OQV18697.1"/>
    </source>
</evidence>
<organism evidence="1 2">
    <name type="scientific">Hypsibius exemplaris</name>
    <name type="common">Freshwater tardigrade</name>
    <dbReference type="NCBI Taxonomy" id="2072580"/>
    <lineage>
        <taxon>Eukaryota</taxon>
        <taxon>Metazoa</taxon>
        <taxon>Ecdysozoa</taxon>
        <taxon>Tardigrada</taxon>
        <taxon>Eutardigrada</taxon>
        <taxon>Parachela</taxon>
        <taxon>Hypsibioidea</taxon>
        <taxon>Hypsibiidae</taxon>
        <taxon>Hypsibius</taxon>
    </lineage>
</organism>
<name>A0A1W0WU67_HYPEX</name>
<dbReference type="AlphaFoldDB" id="A0A1W0WU67"/>
<protein>
    <submittedName>
        <fullName evidence="1">Uncharacterized protein</fullName>
    </submittedName>
</protein>
<dbReference type="Proteomes" id="UP000192578">
    <property type="component" value="Unassembled WGS sequence"/>
</dbReference>
<comment type="caution">
    <text evidence="1">The sequence shown here is derived from an EMBL/GenBank/DDBJ whole genome shotgun (WGS) entry which is preliminary data.</text>
</comment>
<accession>A0A1W0WU67</accession>
<evidence type="ECO:0000313" key="2">
    <source>
        <dbReference type="Proteomes" id="UP000192578"/>
    </source>
</evidence>
<gene>
    <name evidence="1" type="ORF">BV898_07327</name>
</gene>
<sequence>MSGLTVSSTDRLTTGLTVGSTDRLTTGLTVGSTDRSTNGRIVSVLVSVVTTGVFITVVGETVGPDGCGVVLVSVPAEETLISRLDDRPFMVAAAVVSVEPFDRACATVVDGELVGDATAVSITA</sequence>
<reference evidence="2" key="1">
    <citation type="submission" date="2017-01" db="EMBL/GenBank/DDBJ databases">
        <title>Comparative genomics of anhydrobiosis in the tardigrade Hypsibius dujardini.</title>
        <authorList>
            <person name="Yoshida Y."/>
            <person name="Koutsovoulos G."/>
            <person name="Laetsch D."/>
            <person name="Stevens L."/>
            <person name="Kumar S."/>
            <person name="Horikawa D."/>
            <person name="Ishino K."/>
            <person name="Komine S."/>
            <person name="Tomita M."/>
            <person name="Blaxter M."/>
            <person name="Arakawa K."/>
        </authorList>
    </citation>
    <scope>NUCLEOTIDE SEQUENCE [LARGE SCALE GENOMIC DNA]</scope>
    <source>
        <strain evidence="2">Z151</strain>
    </source>
</reference>